<dbReference type="OrthoDB" id="10251185at2759"/>
<feature type="binding site" evidence="10">
    <location>
        <position position="30"/>
    </location>
    <ligand>
        <name>ATP</name>
        <dbReference type="ChEBI" id="CHEBI:30616"/>
    </ligand>
</feature>
<evidence type="ECO:0000313" key="12">
    <source>
        <dbReference type="EMBL" id="TIB38764.1"/>
    </source>
</evidence>
<evidence type="ECO:0000256" key="10">
    <source>
        <dbReference type="HAMAP-Rule" id="MF_03173"/>
    </source>
</evidence>
<feature type="binding site" evidence="10">
    <location>
        <position position="34"/>
    </location>
    <ligand>
        <name>ATP</name>
        <dbReference type="ChEBI" id="CHEBI:30616"/>
    </ligand>
</feature>
<feature type="region of interest" description="NMPbind" evidence="10">
    <location>
        <begin position="56"/>
        <end position="79"/>
    </location>
</feature>
<dbReference type="FunFam" id="3.40.50.300:FF:000372">
    <property type="entry name" value="Adenylate kinase isoenzyme 6 homolog"/>
    <property type="match status" value="1"/>
</dbReference>
<dbReference type="GO" id="GO:0004017">
    <property type="term" value="F:AMP kinase activity"/>
    <property type="evidence" value="ECO:0007669"/>
    <property type="project" value="UniProtKB-UniRule"/>
</dbReference>
<keyword evidence="5 10" id="KW-0808">Transferase</keyword>
<dbReference type="GO" id="GO:0006364">
    <property type="term" value="P:rRNA processing"/>
    <property type="evidence" value="ECO:0007669"/>
    <property type="project" value="UniProtKB-KW"/>
</dbReference>
<dbReference type="InterPro" id="IPR020618">
    <property type="entry name" value="Adenyl_kinase_AK6"/>
</dbReference>
<feature type="binding site" evidence="10">
    <location>
        <position position="33"/>
    </location>
    <ligand>
        <name>ATP</name>
        <dbReference type="ChEBI" id="CHEBI:30616"/>
    </ligand>
</feature>
<dbReference type="GO" id="GO:0005634">
    <property type="term" value="C:nucleus"/>
    <property type="evidence" value="ECO:0007669"/>
    <property type="project" value="UniProtKB-SubCell"/>
</dbReference>
<dbReference type="Proteomes" id="UP000306954">
    <property type="component" value="Unassembled WGS sequence"/>
</dbReference>
<proteinExistence type="inferred from homology"/>
<evidence type="ECO:0000256" key="8">
    <source>
        <dbReference type="ARBA" id="ARBA00022840"/>
    </source>
</evidence>
<feature type="binding site" evidence="10">
    <location>
        <position position="32"/>
    </location>
    <ligand>
        <name>ATP</name>
        <dbReference type="ChEBI" id="CHEBI:30616"/>
    </ligand>
</feature>
<dbReference type="GO" id="GO:0042274">
    <property type="term" value="P:ribosomal small subunit biogenesis"/>
    <property type="evidence" value="ECO:0007669"/>
    <property type="project" value="UniProtKB-UniRule"/>
</dbReference>
<dbReference type="InterPro" id="IPR027417">
    <property type="entry name" value="P-loop_NTPase"/>
</dbReference>
<evidence type="ECO:0000256" key="5">
    <source>
        <dbReference type="ARBA" id="ARBA00022679"/>
    </source>
</evidence>
<feature type="region of interest" description="LID" evidence="10">
    <location>
        <begin position="131"/>
        <end position="141"/>
    </location>
</feature>
<evidence type="ECO:0000256" key="2">
    <source>
        <dbReference type="ARBA" id="ARBA00022490"/>
    </source>
</evidence>
<keyword evidence="9 10" id="KW-0539">Nucleus</keyword>
<dbReference type="EMBL" id="SPOI01000050">
    <property type="protein sequence ID" value="TIB38764.1"/>
    <property type="molecule type" value="Genomic_DNA"/>
</dbReference>
<dbReference type="Pfam" id="PF13238">
    <property type="entry name" value="AAA_18"/>
    <property type="match status" value="1"/>
</dbReference>
<evidence type="ECO:0000256" key="7">
    <source>
        <dbReference type="ARBA" id="ARBA00022777"/>
    </source>
</evidence>
<name>A0A4T0ECV9_WALIC</name>
<dbReference type="PANTHER" id="PTHR12595">
    <property type="entry name" value="POS9-ACTIVATING FACTOR FAP7-RELATED"/>
    <property type="match status" value="1"/>
</dbReference>
<dbReference type="GO" id="GO:0016887">
    <property type="term" value="F:ATP hydrolysis activity"/>
    <property type="evidence" value="ECO:0007669"/>
    <property type="project" value="UniProtKB-UniRule"/>
</dbReference>
<sequence>MLCTHDDAFEEVTSMASRKLPNILITGTPGTGKSTLALSLLESLNSQSDNKFSHICVGDLVKHKDLHIGYNQQFQCYDVDDDKILDELEPLLDLGGCILDWHCSEIFPESSLDLIIVLRCDHQILFKRLEDRNYTPEKINENNDAEIFGECLHEALEAFPNPGQVVELDSENLDNLESNTDRFITWLQSWKSDNL</sequence>
<comment type="subunit">
    <text evidence="10">Interacts with small ribosomal subunit protein uS11. Not a structural component of 43S pre-ribosomes, but transiently interacts with them by binding to uS11.</text>
</comment>
<evidence type="ECO:0000256" key="6">
    <source>
        <dbReference type="ARBA" id="ARBA00022741"/>
    </source>
</evidence>
<accession>A0A4T0ECV9</accession>
<evidence type="ECO:0000313" key="14">
    <source>
        <dbReference type="Proteomes" id="UP000310689"/>
    </source>
</evidence>
<dbReference type="GO" id="GO:0005524">
    <property type="term" value="F:ATP binding"/>
    <property type="evidence" value="ECO:0007669"/>
    <property type="project" value="UniProtKB-KW"/>
</dbReference>
<feature type="binding site" evidence="10">
    <location>
        <position position="35"/>
    </location>
    <ligand>
        <name>ATP</name>
        <dbReference type="ChEBI" id="CHEBI:30616"/>
    </ligand>
</feature>
<dbReference type="GO" id="GO:0005737">
    <property type="term" value="C:cytoplasm"/>
    <property type="evidence" value="ECO:0007669"/>
    <property type="project" value="UniProtKB-SubCell"/>
</dbReference>
<dbReference type="SUPFAM" id="SSF52540">
    <property type="entry name" value="P-loop containing nucleoside triphosphate hydrolases"/>
    <property type="match status" value="1"/>
</dbReference>
<keyword evidence="6 10" id="KW-0547">Nucleotide-binding</keyword>
<comment type="caution">
    <text evidence="11">The sequence shown here is derived from an EMBL/GenBank/DDBJ whole genome shotgun (WGS) entry which is preliminary data.</text>
</comment>
<comment type="caution">
    <text evidence="10">Lacks conserved residue(s) required for the propagation of feature annotation.</text>
</comment>
<evidence type="ECO:0000313" key="11">
    <source>
        <dbReference type="EMBL" id="TIB11713.1"/>
    </source>
</evidence>
<evidence type="ECO:0000256" key="3">
    <source>
        <dbReference type="ARBA" id="ARBA00022517"/>
    </source>
</evidence>
<comment type="subcellular location">
    <subcellularLocation>
        <location evidence="10">Cytoplasm</location>
    </subcellularLocation>
    <subcellularLocation>
        <location evidence="10">Nucleus</location>
    </subcellularLocation>
</comment>
<keyword evidence="8 10" id="KW-0067">ATP-binding</keyword>
<dbReference type="HAMAP" id="MF_00039">
    <property type="entry name" value="Adenylate_kinase_AK6"/>
    <property type="match status" value="1"/>
</dbReference>
<keyword evidence="7 10" id="KW-0418">Kinase</keyword>
<dbReference type="PANTHER" id="PTHR12595:SF0">
    <property type="entry name" value="ADENYLATE KINASE ISOENZYME 6"/>
    <property type="match status" value="1"/>
</dbReference>
<keyword evidence="4 10" id="KW-0698">rRNA processing</keyword>
<organism evidence="11 13">
    <name type="scientific">Wallemia ichthyophaga</name>
    <dbReference type="NCBI Taxonomy" id="245174"/>
    <lineage>
        <taxon>Eukaryota</taxon>
        <taxon>Fungi</taxon>
        <taxon>Dikarya</taxon>
        <taxon>Basidiomycota</taxon>
        <taxon>Wallemiomycotina</taxon>
        <taxon>Wallemiomycetes</taxon>
        <taxon>Wallemiales</taxon>
        <taxon>Wallemiaceae</taxon>
        <taxon>Wallemia</taxon>
    </lineage>
</organism>
<comment type="similarity">
    <text evidence="10">Belongs to the adenylate kinase family. AK6 subfamily.</text>
</comment>
<evidence type="ECO:0000313" key="13">
    <source>
        <dbReference type="Proteomes" id="UP000306954"/>
    </source>
</evidence>
<protein>
    <recommendedName>
        <fullName evidence="10">Adenylate kinase isoenzyme 6 homolog</fullName>
        <shortName evidence="10">AK6</shortName>
        <ecNumber evidence="10">2.7.4.3</ecNumber>
    </recommendedName>
    <alternativeName>
        <fullName evidence="10">Dual activity adenylate kinase/ATPase</fullName>
        <shortName evidence="10">AK/ATPase</shortName>
    </alternativeName>
</protein>
<dbReference type="EC" id="2.7.4.3" evidence="10"/>
<evidence type="ECO:0000256" key="9">
    <source>
        <dbReference type="ARBA" id="ARBA00023242"/>
    </source>
</evidence>
<gene>
    <name evidence="12" type="ORF">E3P86_01452</name>
    <name evidence="11" type="ORF">E3P90_02302</name>
</gene>
<comment type="function">
    <text evidence="10">Broad-specificity nucleoside monophosphate (NMP) kinase that catalyzes the reversible transfer of the terminal phosphate group between nucleoside triphosphates and monophosphates. Has also ATPase activity. Involved in the late cytoplasmic maturation steps of the 40S ribosomal particles, specifically 18S rRNA maturation. While NMP activity is not required for ribosome maturation, ATPase activity is. Associates transiently with small ribosomal subunit protein uS11. ATP hydrolysis breaks the interaction with uS11. May temporarily remove uS11 from the ribosome to enable a conformational change of the ribosomal RNA that is needed for the final maturation step of the small ribosomal subunit. Its NMP activity may have a role in nuclear energy homeostasis.</text>
</comment>
<keyword evidence="2 10" id="KW-0963">Cytoplasm</keyword>
<dbReference type="Gene3D" id="3.40.50.300">
    <property type="entry name" value="P-loop containing nucleotide triphosphate hydrolases"/>
    <property type="match status" value="1"/>
</dbReference>
<comment type="catalytic activity">
    <reaction evidence="10">
        <text>ATP + H2O = ADP + phosphate + H(+)</text>
        <dbReference type="Rhea" id="RHEA:13065"/>
        <dbReference type="ChEBI" id="CHEBI:15377"/>
        <dbReference type="ChEBI" id="CHEBI:15378"/>
        <dbReference type="ChEBI" id="CHEBI:30616"/>
        <dbReference type="ChEBI" id="CHEBI:43474"/>
        <dbReference type="ChEBI" id="CHEBI:456216"/>
    </reaction>
</comment>
<dbReference type="Proteomes" id="UP000310689">
    <property type="component" value="Unassembled WGS sequence"/>
</dbReference>
<keyword evidence="3 10" id="KW-0690">Ribosome biogenesis</keyword>
<evidence type="ECO:0000256" key="1">
    <source>
        <dbReference type="ARBA" id="ARBA00000582"/>
    </source>
</evidence>
<reference evidence="13 14" key="1">
    <citation type="submission" date="2019-03" db="EMBL/GenBank/DDBJ databases">
        <title>Sequencing 23 genomes of Wallemia ichthyophaga.</title>
        <authorList>
            <person name="Gostincar C."/>
        </authorList>
    </citation>
    <scope>NUCLEOTIDE SEQUENCE [LARGE SCALE GENOMIC DNA]</scope>
    <source>
        <strain evidence="12 14">EXF-6200</strain>
        <strain evidence="11 13">EXF-8621</strain>
    </source>
</reference>
<dbReference type="EMBL" id="SPOF01000022">
    <property type="protein sequence ID" value="TIB11713.1"/>
    <property type="molecule type" value="Genomic_DNA"/>
</dbReference>
<feature type="binding site" evidence="10">
    <location>
        <position position="132"/>
    </location>
    <ligand>
        <name>ATP</name>
        <dbReference type="ChEBI" id="CHEBI:30616"/>
    </ligand>
</feature>
<dbReference type="AlphaFoldDB" id="A0A4T0ECV9"/>
<evidence type="ECO:0000256" key="4">
    <source>
        <dbReference type="ARBA" id="ARBA00022552"/>
    </source>
</evidence>
<comment type="catalytic activity">
    <reaction evidence="1 10">
        <text>AMP + ATP = 2 ADP</text>
        <dbReference type="Rhea" id="RHEA:12973"/>
        <dbReference type="ChEBI" id="CHEBI:30616"/>
        <dbReference type="ChEBI" id="CHEBI:456215"/>
        <dbReference type="ChEBI" id="CHEBI:456216"/>
        <dbReference type="EC" id="2.7.4.3"/>
    </reaction>
</comment>